<dbReference type="EMBL" id="MHFR01000069">
    <property type="protein sequence ID" value="OGW95047.1"/>
    <property type="molecule type" value="Genomic_DNA"/>
</dbReference>
<proteinExistence type="predicted"/>
<dbReference type="AlphaFoldDB" id="A0A1G1KQ46"/>
<dbReference type="Proteomes" id="UP000178187">
    <property type="component" value="Unassembled WGS sequence"/>
</dbReference>
<dbReference type="InterPro" id="IPR027555">
    <property type="entry name" value="Mo5U34_MeTrfas-like"/>
</dbReference>
<name>A0A1G1KQ46_9BACT</name>
<dbReference type="SUPFAM" id="SSF53335">
    <property type="entry name" value="S-adenosyl-L-methionine-dependent methyltransferases"/>
    <property type="match status" value="1"/>
</dbReference>
<evidence type="ECO:0008006" key="3">
    <source>
        <dbReference type="Google" id="ProtNLM"/>
    </source>
</evidence>
<gene>
    <name evidence="1" type="ORF">A3G33_05285</name>
</gene>
<protein>
    <recommendedName>
        <fullName evidence="3">Methyltransferase domain-containing protein</fullName>
    </recommendedName>
</protein>
<evidence type="ECO:0000313" key="2">
    <source>
        <dbReference type="Proteomes" id="UP000178187"/>
    </source>
</evidence>
<reference evidence="1 2" key="1">
    <citation type="journal article" date="2016" name="Nat. Commun.">
        <title>Thousands of microbial genomes shed light on interconnected biogeochemical processes in an aquifer system.</title>
        <authorList>
            <person name="Anantharaman K."/>
            <person name="Brown C.T."/>
            <person name="Hug L.A."/>
            <person name="Sharon I."/>
            <person name="Castelle C.J."/>
            <person name="Probst A.J."/>
            <person name="Thomas B.C."/>
            <person name="Singh A."/>
            <person name="Wilkins M.J."/>
            <person name="Karaoz U."/>
            <person name="Brodie E.L."/>
            <person name="Williams K.H."/>
            <person name="Hubbard S.S."/>
            <person name="Banfield J.F."/>
        </authorList>
    </citation>
    <scope>NUCLEOTIDE SEQUENCE [LARGE SCALE GENOMIC DNA]</scope>
</reference>
<dbReference type="Gene3D" id="3.40.50.150">
    <property type="entry name" value="Vaccinia Virus protein VP39"/>
    <property type="match status" value="1"/>
</dbReference>
<evidence type="ECO:0000313" key="1">
    <source>
        <dbReference type="EMBL" id="OGW95047.1"/>
    </source>
</evidence>
<dbReference type="InterPro" id="IPR029063">
    <property type="entry name" value="SAM-dependent_MTases_sf"/>
</dbReference>
<organism evidence="1 2">
    <name type="scientific">Candidatus Danuiimicrobium aquiferis</name>
    <dbReference type="NCBI Taxonomy" id="1801832"/>
    <lineage>
        <taxon>Bacteria</taxon>
        <taxon>Pseudomonadati</taxon>
        <taxon>Candidatus Omnitrophota</taxon>
        <taxon>Candidatus Danuiimicrobium</taxon>
    </lineage>
</organism>
<accession>A0A1G1KQ46</accession>
<dbReference type="Pfam" id="PF08003">
    <property type="entry name" value="Methyltransf_9"/>
    <property type="match status" value="1"/>
</dbReference>
<sequence length="290" mass="33149">MNFIPMIKKKQIERAQKLVTKGLINYQPYIFAEDLQTGVGFEFVTGKEGAGLVYWPTIDHQLLASPDMKRFIISNDNAHEFEKANEKLRITYNHFIDEICEHIGNVSKTTFADIGCNSGYFPVSFSLRGANKSVGYDRENYTESFELLNEILGTNASFIPLGYELVNASISSSEKYDVAISMMVLCHLSDALRHLSFLGSIARKAIFIWTLITDDDDYRIIYGEPNKYYRHDKFPFCFDNLIRPSVKLLYKSLELMGFTQIYEISNHKDGIPDLFCNVKNRAVLAIRPTA</sequence>
<comment type="caution">
    <text evidence="1">The sequence shown here is derived from an EMBL/GenBank/DDBJ whole genome shotgun (WGS) entry which is preliminary data.</text>
</comment>